<dbReference type="EMBL" id="JBHMBH010000019">
    <property type="protein sequence ID" value="MFB9713939.1"/>
    <property type="molecule type" value="Genomic_DNA"/>
</dbReference>
<dbReference type="GO" id="GO:0016787">
    <property type="term" value="F:hydrolase activity"/>
    <property type="evidence" value="ECO:0007669"/>
    <property type="project" value="UniProtKB-KW"/>
</dbReference>
<feature type="transmembrane region" description="Helical" evidence="1">
    <location>
        <begin position="52"/>
        <end position="73"/>
    </location>
</feature>
<name>A0ABV5UN39_9MICC</name>
<organism evidence="2 3">
    <name type="scientific">Arthrobacter methylotrophus</name>
    <dbReference type="NCBI Taxonomy" id="121291"/>
    <lineage>
        <taxon>Bacteria</taxon>
        <taxon>Bacillati</taxon>
        <taxon>Actinomycetota</taxon>
        <taxon>Actinomycetes</taxon>
        <taxon>Micrococcales</taxon>
        <taxon>Micrococcaceae</taxon>
        <taxon>Arthrobacter</taxon>
    </lineage>
</organism>
<proteinExistence type="predicted"/>
<evidence type="ECO:0000313" key="3">
    <source>
        <dbReference type="Proteomes" id="UP001589536"/>
    </source>
</evidence>
<sequence length="293" mass="30498">MKGLPAAMMGAHHAACGAAAWVALTTNIHTDISALAEKVAFLPHTLDLGFGLLNVSPVGIVTGALVTAGAAMLPDADHHNATIAHSLPPLSNAMCAGIGKVSGGHRHGTHSVVGIAAFVFVAWLAGLWTYSLQGFGTIYPGAGILSVLLVAFAAKALKIIPDRMRKSPWAVGLTIGAFITFFAPQEQGWFPIAMGIGVIVHILGDMMTTEGCNLAWPFAIKPPKVIANLPILKQCWHSNGYMTIPVLGHAGSIREWLLLVPIVAYAIFGVGSTLVGMGQSGLHEIVQAAALGR</sequence>
<keyword evidence="2" id="KW-0378">Hydrolase</keyword>
<evidence type="ECO:0000313" key="2">
    <source>
        <dbReference type="EMBL" id="MFB9713939.1"/>
    </source>
</evidence>
<keyword evidence="1" id="KW-0472">Membrane</keyword>
<comment type="caution">
    <text evidence="2">The sequence shown here is derived from an EMBL/GenBank/DDBJ whole genome shotgun (WGS) entry which is preliminary data.</text>
</comment>
<protein>
    <submittedName>
        <fullName evidence="2">Metal-dependent hydrolase</fullName>
    </submittedName>
</protein>
<keyword evidence="3" id="KW-1185">Reference proteome</keyword>
<feature type="transmembrane region" description="Helical" evidence="1">
    <location>
        <begin position="189"/>
        <end position="208"/>
    </location>
</feature>
<reference evidence="2 3" key="1">
    <citation type="submission" date="2024-09" db="EMBL/GenBank/DDBJ databases">
        <authorList>
            <person name="Sun Q."/>
            <person name="Mori K."/>
        </authorList>
    </citation>
    <scope>NUCLEOTIDE SEQUENCE [LARGE SCALE GENOMIC DNA]</scope>
    <source>
        <strain evidence="2 3">JCM 13519</strain>
    </source>
</reference>
<dbReference type="Proteomes" id="UP001589536">
    <property type="component" value="Unassembled WGS sequence"/>
</dbReference>
<keyword evidence="1" id="KW-1133">Transmembrane helix</keyword>
<evidence type="ECO:0000256" key="1">
    <source>
        <dbReference type="SAM" id="Phobius"/>
    </source>
</evidence>
<feature type="transmembrane region" description="Helical" evidence="1">
    <location>
        <begin position="166"/>
        <end position="183"/>
    </location>
</feature>
<dbReference type="Pfam" id="PF04307">
    <property type="entry name" value="YdjM"/>
    <property type="match status" value="1"/>
</dbReference>
<keyword evidence="1" id="KW-0812">Transmembrane</keyword>
<accession>A0ABV5UN39</accession>
<dbReference type="InterPro" id="IPR007404">
    <property type="entry name" value="YdjM-like"/>
</dbReference>
<feature type="transmembrane region" description="Helical" evidence="1">
    <location>
        <begin position="256"/>
        <end position="277"/>
    </location>
</feature>
<feature type="transmembrane region" description="Helical" evidence="1">
    <location>
        <begin position="137"/>
        <end position="154"/>
    </location>
</feature>
<feature type="transmembrane region" description="Helical" evidence="1">
    <location>
        <begin position="112"/>
        <end position="131"/>
    </location>
</feature>
<dbReference type="RefSeq" id="WP_345042162.1">
    <property type="nucleotide sequence ID" value="NZ_BAABED010000001.1"/>
</dbReference>
<gene>
    <name evidence="2" type="ORF">ACFFPI_07195</name>
</gene>